<name>A0A7W6FWG0_9HYPH</name>
<dbReference type="PANTHER" id="PTHR38460">
    <property type="entry name" value="TAUTOMERASE YOLI-RELATED"/>
    <property type="match status" value="1"/>
</dbReference>
<dbReference type="PANTHER" id="PTHR38460:SF1">
    <property type="entry name" value="TAUTOMERASE YOLI-RELATED"/>
    <property type="match status" value="1"/>
</dbReference>
<dbReference type="Pfam" id="PF14552">
    <property type="entry name" value="Tautomerase_2"/>
    <property type="match status" value="1"/>
</dbReference>
<evidence type="ECO:0000313" key="2">
    <source>
        <dbReference type="Proteomes" id="UP000531216"/>
    </source>
</evidence>
<dbReference type="OrthoDB" id="9804765at2"/>
<organism evidence="1 2">
    <name type="scientific">Aureimonas phyllosphaerae</name>
    <dbReference type="NCBI Taxonomy" id="1166078"/>
    <lineage>
        <taxon>Bacteria</taxon>
        <taxon>Pseudomonadati</taxon>
        <taxon>Pseudomonadota</taxon>
        <taxon>Alphaproteobacteria</taxon>
        <taxon>Hyphomicrobiales</taxon>
        <taxon>Aurantimonadaceae</taxon>
        <taxon>Aureimonas</taxon>
    </lineage>
</organism>
<dbReference type="InterPro" id="IPR014347">
    <property type="entry name" value="Tautomerase/MIF_sf"/>
</dbReference>
<evidence type="ECO:0000313" key="1">
    <source>
        <dbReference type="EMBL" id="MBB3936992.1"/>
    </source>
</evidence>
<dbReference type="SUPFAM" id="SSF55331">
    <property type="entry name" value="Tautomerase/MIF"/>
    <property type="match status" value="1"/>
</dbReference>
<comment type="caution">
    <text evidence="1">The sequence shown here is derived from an EMBL/GenBank/DDBJ whole genome shotgun (WGS) entry which is preliminary data.</text>
</comment>
<gene>
    <name evidence="1" type="ORF">GGR05_003157</name>
</gene>
<proteinExistence type="predicted"/>
<dbReference type="AlphaFoldDB" id="A0A7W6FWG0"/>
<dbReference type="RefSeq" id="WP_090965731.1">
    <property type="nucleotide sequence ID" value="NZ_FOOA01000020.1"/>
</dbReference>
<sequence>MPLVRISLFHGRSPEAVRSIADGVHAALVEAYGVPEDDRFQIIEQRAPGEIIYSPSYLGIQRTDGIVIVHVVASNWRDTAQKTAFYQAVVDRLAADPGVRREDVQIVISPNDKPDWSFGNGLAPYVTVSADS</sequence>
<dbReference type="Gene3D" id="3.30.429.10">
    <property type="entry name" value="Macrophage Migration Inhibitory Factor"/>
    <property type="match status" value="1"/>
</dbReference>
<keyword evidence="2" id="KW-1185">Reference proteome</keyword>
<dbReference type="InterPro" id="IPR037479">
    <property type="entry name" value="Tauto_MSAD"/>
</dbReference>
<keyword evidence="1" id="KW-0670">Pyruvate</keyword>
<reference evidence="1 2" key="1">
    <citation type="submission" date="2020-08" db="EMBL/GenBank/DDBJ databases">
        <title>Genomic Encyclopedia of Type Strains, Phase IV (KMG-IV): sequencing the most valuable type-strain genomes for metagenomic binning, comparative biology and taxonomic classification.</title>
        <authorList>
            <person name="Goeker M."/>
        </authorList>
    </citation>
    <scope>NUCLEOTIDE SEQUENCE [LARGE SCALE GENOMIC DNA]</scope>
    <source>
        <strain evidence="1 2">DSM 25024</strain>
    </source>
</reference>
<dbReference type="EMBL" id="JACIDO010000006">
    <property type="protein sequence ID" value="MBB3936992.1"/>
    <property type="molecule type" value="Genomic_DNA"/>
</dbReference>
<dbReference type="Proteomes" id="UP000531216">
    <property type="component" value="Unassembled WGS sequence"/>
</dbReference>
<accession>A0A7W6FWG0</accession>
<protein>
    <submittedName>
        <fullName evidence="1">Phenylpyruvate tautomerase PptA (4-oxalocrotonate tautomerase family)</fullName>
    </submittedName>
</protein>